<evidence type="ECO:0000313" key="2">
    <source>
        <dbReference type="Proteomes" id="UP000654913"/>
    </source>
</evidence>
<dbReference type="AlphaFoldDB" id="A0A7R7XZF9"/>
<reference evidence="1" key="2">
    <citation type="submission" date="2021-02" db="EMBL/GenBank/DDBJ databases">
        <title>Aspergillus puulaauensis MK2 genome sequence.</title>
        <authorList>
            <person name="Futagami T."/>
            <person name="Mori K."/>
            <person name="Kadooka C."/>
            <person name="Tanaka T."/>
        </authorList>
    </citation>
    <scope>NUCLEOTIDE SEQUENCE</scope>
    <source>
        <strain evidence="1">MK2</strain>
    </source>
</reference>
<gene>
    <name evidence="1" type="ORF">APUU_71243A</name>
</gene>
<dbReference type="Gene3D" id="2.60.120.330">
    <property type="entry name" value="B-lactam Antibiotic, Isopenicillin N Synthase, Chain"/>
    <property type="match status" value="1"/>
</dbReference>
<reference evidence="1" key="1">
    <citation type="submission" date="2021-01" db="EMBL/GenBank/DDBJ databases">
        <authorList>
            <consortium name="Aspergillus puulaauensis MK2 genome sequencing consortium"/>
            <person name="Kazuki M."/>
            <person name="Futagami T."/>
        </authorList>
    </citation>
    <scope>NUCLEOTIDE SEQUENCE</scope>
    <source>
        <strain evidence="1">MK2</strain>
    </source>
</reference>
<dbReference type="InterPro" id="IPR010856">
    <property type="entry name" value="Gig2-like"/>
</dbReference>
<dbReference type="Proteomes" id="UP000654913">
    <property type="component" value="Chromosome 7"/>
</dbReference>
<dbReference type="RefSeq" id="XP_041561859.1">
    <property type="nucleotide sequence ID" value="XM_041696205.1"/>
</dbReference>
<dbReference type="GeneID" id="64979670"/>
<evidence type="ECO:0008006" key="3">
    <source>
        <dbReference type="Google" id="ProtNLM"/>
    </source>
</evidence>
<proteinExistence type="predicted"/>
<sequence>MPATTASSFPWKQLVWDAATQEKYDTEPEYAKAKQVIQDEFGQDKLFQGWIKTCTELERLTTEIQEKKEKIFPVIEMEDIVNNRVSLDTLTNVRQVGSFIVKNVIPGQEANEIFEQLKLYVANNKDKIAAAPVEQPAIFSIYNAPSQNRLRSHPRLLEVVKWANGTWDYAKDDAETSPRPLVYADRVRIRQPGAKFLGLGPHIDSGGLCRWTEPIYRSVYTDVFEGNPDKQNCYDMRKRKDADQGFYSDDSQSTVLRCYQGWTALTPTAEGEGTIILYPNVRLVMAYVLLRPFFQPPEDATKIMDPQEWTYNPTGTWFPGAQVDGKLDLSPASHPHLRLEENFLHIPPLEAGDTVWWHSDVSVPSHTFVPTRQFAYMIQVCHAVDPEHNGKKAASVAYIAATPTTRMNTQQMRLQYDRMVAGLPPPDYNDGVDESKFIGFEGFKGNEDLWQALMGY</sequence>
<accession>A0A7R7XZF9</accession>
<dbReference type="PANTHER" id="PTHR30613:SF1">
    <property type="entry name" value="DUF1479 DOMAIN PROTEIN (AFU_ORTHOLOGUE AFUA_5G09280)"/>
    <property type="match status" value="1"/>
</dbReference>
<keyword evidence="2" id="KW-1185">Reference proteome</keyword>
<dbReference type="InterPro" id="IPR027443">
    <property type="entry name" value="IPNS-like_sf"/>
</dbReference>
<dbReference type="OrthoDB" id="8249012at2759"/>
<dbReference type="Pfam" id="PF07350">
    <property type="entry name" value="Gig2-like"/>
    <property type="match status" value="1"/>
</dbReference>
<dbReference type="SUPFAM" id="SSF51197">
    <property type="entry name" value="Clavaminate synthase-like"/>
    <property type="match status" value="1"/>
</dbReference>
<name>A0A7R7XZF9_9EURO</name>
<evidence type="ECO:0000313" key="1">
    <source>
        <dbReference type="EMBL" id="BCS29673.1"/>
    </source>
</evidence>
<protein>
    <recommendedName>
        <fullName evidence="3">DUF1479-domain-containing protein</fullName>
    </recommendedName>
</protein>
<dbReference type="EMBL" id="AP024449">
    <property type="protein sequence ID" value="BCS29673.1"/>
    <property type="molecule type" value="Genomic_DNA"/>
</dbReference>
<dbReference type="KEGG" id="apuu:APUU_71243A"/>
<dbReference type="PANTHER" id="PTHR30613">
    <property type="entry name" value="UNCHARACTERIZED PROTEIN YBIU-RELATED"/>
    <property type="match status" value="1"/>
</dbReference>
<organism evidence="1 2">
    <name type="scientific">Aspergillus puulaauensis</name>
    <dbReference type="NCBI Taxonomy" id="1220207"/>
    <lineage>
        <taxon>Eukaryota</taxon>
        <taxon>Fungi</taxon>
        <taxon>Dikarya</taxon>
        <taxon>Ascomycota</taxon>
        <taxon>Pezizomycotina</taxon>
        <taxon>Eurotiomycetes</taxon>
        <taxon>Eurotiomycetidae</taxon>
        <taxon>Eurotiales</taxon>
        <taxon>Aspergillaceae</taxon>
        <taxon>Aspergillus</taxon>
    </lineage>
</organism>